<feature type="chain" id="PRO_5014181644" evidence="2">
    <location>
        <begin position="22"/>
        <end position="216"/>
    </location>
</feature>
<protein>
    <submittedName>
        <fullName evidence="3">Uncharacterized protein</fullName>
    </submittedName>
</protein>
<accession>A0A2H5MWH3</accession>
<evidence type="ECO:0000313" key="4">
    <source>
        <dbReference type="Proteomes" id="UP000236630"/>
    </source>
</evidence>
<dbReference type="PANTHER" id="PTHR11999">
    <property type="entry name" value="GROUP II PYRIDOXAL-5-PHOSPHATE DECARBOXYLASE"/>
    <property type="match status" value="1"/>
</dbReference>
<dbReference type="GO" id="GO:0005737">
    <property type="term" value="C:cytoplasm"/>
    <property type="evidence" value="ECO:0007669"/>
    <property type="project" value="TreeGrafter"/>
</dbReference>
<organism evidence="3 4">
    <name type="scientific">Citrus unshiu</name>
    <name type="common">Satsuma mandarin</name>
    <name type="synonym">Citrus nobilis var. unshiu</name>
    <dbReference type="NCBI Taxonomy" id="55188"/>
    <lineage>
        <taxon>Eukaryota</taxon>
        <taxon>Viridiplantae</taxon>
        <taxon>Streptophyta</taxon>
        <taxon>Embryophyta</taxon>
        <taxon>Tracheophyta</taxon>
        <taxon>Spermatophyta</taxon>
        <taxon>Magnoliopsida</taxon>
        <taxon>eudicotyledons</taxon>
        <taxon>Gunneridae</taxon>
        <taxon>Pentapetalae</taxon>
        <taxon>rosids</taxon>
        <taxon>malvids</taxon>
        <taxon>Sapindales</taxon>
        <taxon>Rutaceae</taxon>
        <taxon>Aurantioideae</taxon>
        <taxon>Citrus</taxon>
    </lineage>
</organism>
<feature type="signal peptide" evidence="2">
    <location>
        <begin position="1"/>
        <end position="21"/>
    </location>
</feature>
<dbReference type="InterPro" id="IPR010977">
    <property type="entry name" value="Aromatic_deC"/>
</dbReference>
<dbReference type="STRING" id="55188.A0A2H5MWH3"/>
<dbReference type="InterPro" id="IPR015421">
    <property type="entry name" value="PyrdxlP-dep_Trfase_major"/>
</dbReference>
<dbReference type="EMBL" id="BDQV01001314">
    <property type="protein sequence ID" value="GAY31977.1"/>
    <property type="molecule type" value="Genomic_DNA"/>
</dbReference>
<name>A0A2H5MWH3_CITUN</name>
<gene>
    <name evidence="3" type="ORF">CUMW_273010</name>
</gene>
<evidence type="ECO:0000313" key="3">
    <source>
        <dbReference type="EMBL" id="GAY31977.1"/>
    </source>
</evidence>
<dbReference type="Gene3D" id="3.40.640.10">
    <property type="entry name" value="Type I PLP-dependent aspartate aminotransferase-like (Major domain)"/>
    <property type="match status" value="1"/>
</dbReference>
<keyword evidence="1" id="KW-0210">Decarboxylase</keyword>
<dbReference type="Proteomes" id="UP000236630">
    <property type="component" value="Unassembled WGS sequence"/>
</dbReference>
<keyword evidence="1" id="KW-0456">Lyase</keyword>
<keyword evidence="2" id="KW-0732">Signal</keyword>
<evidence type="ECO:0000256" key="1">
    <source>
        <dbReference type="ARBA" id="ARBA00022793"/>
    </source>
</evidence>
<dbReference type="AlphaFoldDB" id="A0A2H5MWH3"/>
<sequence length="216" mass="23748">MQALLLSWWMLLLQGSTLVVQLLVLQGSKLNSNSIVWIWIGEMLQGFPSSIFVFRRQVVVLLHGSTCESLVATLAACKDKAFGKTLEELLNNITKLIVYAPIKHISLSRNLPRLIGIPPANFRASPQSFSTRFSLSPDKVRAAIERTIFQMLGYVPLIIMCTVGNRRGSGGSLLRHTPSSGKILQTKLQHCGSIIDAAYTGSACIWPLNQALLVMS</sequence>
<dbReference type="PANTHER" id="PTHR11999:SF169">
    <property type="entry name" value="TYROSINE DECARBOXYLASE 1-LIKE"/>
    <property type="match status" value="1"/>
</dbReference>
<evidence type="ECO:0000256" key="2">
    <source>
        <dbReference type="SAM" id="SignalP"/>
    </source>
</evidence>
<dbReference type="GO" id="GO:0016831">
    <property type="term" value="F:carboxy-lyase activity"/>
    <property type="evidence" value="ECO:0007669"/>
    <property type="project" value="TreeGrafter"/>
</dbReference>
<comment type="caution">
    <text evidence="3">The sequence shown here is derived from an EMBL/GenBank/DDBJ whole genome shotgun (WGS) entry which is preliminary data.</text>
</comment>
<keyword evidence="4" id="KW-1185">Reference proteome</keyword>
<proteinExistence type="predicted"/>
<reference evidence="3 4" key="1">
    <citation type="journal article" date="2017" name="Front. Genet.">
        <title>Draft sequencing of the heterozygous diploid genome of Satsuma (Citrus unshiu Marc.) using a hybrid assembly approach.</title>
        <authorList>
            <person name="Shimizu T."/>
            <person name="Tanizawa Y."/>
            <person name="Mochizuki T."/>
            <person name="Nagasaki H."/>
            <person name="Yoshioka T."/>
            <person name="Toyoda A."/>
            <person name="Fujiyama A."/>
            <person name="Kaminuma E."/>
            <person name="Nakamura Y."/>
        </authorList>
    </citation>
    <scope>NUCLEOTIDE SEQUENCE [LARGE SCALE GENOMIC DNA]</scope>
    <source>
        <strain evidence="4">cv. Miyagawa wase</strain>
    </source>
</reference>